<keyword evidence="2" id="KW-1185">Reference proteome</keyword>
<proteinExistence type="predicted"/>
<gene>
    <name evidence="1" type="ORF">CBP36_21050</name>
</gene>
<dbReference type="Proteomes" id="UP000194440">
    <property type="component" value="Plasmid pACP4.3"/>
</dbReference>
<keyword evidence="1" id="KW-0614">Plasmid</keyword>
<dbReference type="KEGG" id="acip:CBP36_21050"/>
<organism evidence="1 2">
    <name type="scientific">Acidovorax carolinensis</name>
    <dbReference type="NCBI Taxonomy" id="553814"/>
    <lineage>
        <taxon>Bacteria</taxon>
        <taxon>Pseudomonadati</taxon>
        <taxon>Pseudomonadota</taxon>
        <taxon>Betaproteobacteria</taxon>
        <taxon>Burkholderiales</taxon>
        <taxon>Comamonadaceae</taxon>
        <taxon>Acidovorax</taxon>
    </lineage>
</organism>
<dbReference type="EMBL" id="CP021369">
    <property type="protein sequence ID" value="ART61458.1"/>
    <property type="molecule type" value="Genomic_DNA"/>
</dbReference>
<evidence type="ECO:0000313" key="1">
    <source>
        <dbReference type="EMBL" id="ART61458.1"/>
    </source>
</evidence>
<geneLocation type="plasmid" evidence="1 2">
    <name>pACP4.3</name>
</geneLocation>
<reference evidence="1" key="1">
    <citation type="submission" date="2017-05" db="EMBL/GenBank/DDBJ databases">
        <title>Polyphasic characterization of four soil-derived phenanthrene-degrading Acidovorax strains and proposal of Acidovorax phenanthrenivorans sp. nov.</title>
        <authorList>
            <person name="Singleton D."/>
            <person name="Lee J."/>
            <person name="Dickey A.N."/>
            <person name="Stroud A."/>
            <person name="Scholl E.H."/>
            <person name="Wright F.A."/>
            <person name="Aitken M.D."/>
        </authorList>
    </citation>
    <scope>NUCLEOTIDE SEQUENCE</scope>
    <source>
        <strain evidence="1">P4</strain>
        <plasmid evidence="1">pACP4.3</plasmid>
    </source>
</reference>
<dbReference type="AlphaFoldDB" id="A0A240UJ08"/>
<dbReference type="RefSeq" id="WP_086929163.1">
    <property type="nucleotide sequence ID" value="NZ_CP021369.1"/>
</dbReference>
<sequence length="65" mass="6941">MTQISMQDKQSLGVCFAGYCEVDGARVEVEFEVPVGASQEQIDAAFLGALAQKATIDYLAIGEAR</sequence>
<protein>
    <submittedName>
        <fullName evidence="1">Uncharacterized protein</fullName>
    </submittedName>
</protein>
<evidence type="ECO:0000313" key="2">
    <source>
        <dbReference type="Proteomes" id="UP000194440"/>
    </source>
</evidence>
<accession>A0A240UJ08</accession>
<name>A0A240UJ08_9BURK</name>